<evidence type="ECO:0000313" key="3">
    <source>
        <dbReference type="EMBL" id="SFF39373.1"/>
    </source>
</evidence>
<dbReference type="Proteomes" id="UP000199400">
    <property type="component" value="Unassembled WGS sequence"/>
</dbReference>
<feature type="transmembrane region" description="Helical" evidence="2">
    <location>
        <begin position="6"/>
        <end position="25"/>
    </location>
</feature>
<evidence type="ECO:0000313" key="4">
    <source>
        <dbReference type="Proteomes" id="UP000199400"/>
    </source>
</evidence>
<evidence type="ECO:0000256" key="1">
    <source>
        <dbReference type="SAM" id="Coils"/>
    </source>
</evidence>
<dbReference type="STRING" id="54.SAMN02745121_08571"/>
<keyword evidence="2" id="KW-0472">Membrane</keyword>
<accession>A0A1I2ICJ7</accession>
<name>A0A1I2ICJ7_9BACT</name>
<reference evidence="4" key="1">
    <citation type="submission" date="2016-10" db="EMBL/GenBank/DDBJ databases">
        <authorList>
            <person name="Varghese N."/>
            <person name="Submissions S."/>
        </authorList>
    </citation>
    <scope>NUCLEOTIDE SEQUENCE [LARGE SCALE GENOMIC DNA]</scope>
    <source>
        <strain evidence="4">ATCC 25963</strain>
    </source>
</reference>
<keyword evidence="4" id="KW-1185">Reference proteome</keyword>
<keyword evidence="2" id="KW-0812">Transmembrane</keyword>
<feature type="coiled-coil region" evidence="1">
    <location>
        <begin position="29"/>
        <end position="70"/>
    </location>
</feature>
<organism evidence="3 4">
    <name type="scientific">Nannocystis exedens</name>
    <dbReference type="NCBI Taxonomy" id="54"/>
    <lineage>
        <taxon>Bacteria</taxon>
        <taxon>Pseudomonadati</taxon>
        <taxon>Myxococcota</taxon>
        <taxon>Polyangia</taxon>
        <taxon>Nannocystales</taxon>
        <taxon>Nannocystaceae</taxon>
        <taxon>Nannocystis</taxon>
    </lineage>
</organism>
<dbReference type="RefSeq" id="WP_143141463.1">
    <property type="nucleotide sequence ID" value="NZ_FOMX01000060.1"/>
</dbReference>
<proteinExistence type="predicted"/>
<protein>
    <submittedName>
        <fullName evidence="3">Uncharacterized protein</fullName>
    </submittedName>
</protein>
<keyword evidence="2" id="KW-1133">Transmembrane helix</keyword>
<dbReference type="EMBL" id="FOMX01000060">
    <property type="protein sequence ID" value="SFF39373.1"/>
    <property type="molecule type" value="Genomic_DNA"/>
</dbReference>
<keyword evidence="1" id="KW-0175">Coiled coil</keyword>
<sequence>MNDVAKAILLGLVGGAAAELGHYLAGGVMRRRRRAARCLQERLDELEQLLDEVTLELAVAQAELDRLTAGPPAP</sequence>
<evidence type="ECO:0000256" key="2">
    <source>
        <dbReference type="SAM" id="Phobius"/>
    </source>
</evidence>
<gene>
    <name evidence="3" type="ORF">SAMN02745121_08571</name>
</gene>
<dbReference type="AlphaFoldDB" id="A0A1I2ICJ7"/>